<dbReference type="EMBL" id="CAUOFW020000658">
    <property type="protein sequence ID" value="CAK9134848.1"/>
    <property type="molecule type" value="Genomic_DNA"/>
</dbReference>
<organism evidence="1 2">
    <name type="scientific">Ilex paraguariensis</name>
    <name type="common">yerba mate</name>
    <dbReference type="NCBI Taxonomy" id="185542"/>
    <lineage>
        <taxon>Eukaryota</taxon>
        <taxon>Viridiplantae</taxon>
        <taxon>Streptophyta</taxon>
        <taxon>Embryophyta</taxon>
        <taxon>Tracheophyta</taxon>
        <taxon>Spermatophyta</taxon>
        <taxon>Magnoliopsida</taxon>
        <taxon>eudicotyledons</taxon>
        <taxon>Gunneridae</taxon>
        <taxon>Pentapetalae</taxon>
        <taxon>asterids</taxon>
        <taxon>campanulids</taxon>
        <taxon>Aquifoliales</taxon>
        <taxon>Aquifoliaceae</taxon>
        <taxon>Ilex</taxon>
    </lineage>
</organism>
<dbReference type="PANTHER" id="PTHR36743:SF1">
    <property type="entry name" value="OS04G0495300 PROTEIN"/>
    <property type="match status" value="1"/>
</dbReference>
<dbReference type="Proteomes" id="UP001642360">
    <property type="component" value="Unassembled WGS sequence"/>
</dbReference>
<accession>A0ABC8QWZ7</accession>
<gene>
    <name evidence="1" type="ORF">ILEXP_LOCUS1779</name>
</gene>
<keyword evidence="2" id="KW-1185">Reference proteome</keyword>
<proteinExistence type="predicted"/>
<reference evidence="1 2" key="1">
    <citation type="submission" date="2024-02" db="EMBL/GenBank/DDBJ databases">
        <authorList>
            <person name="Vignale AGUSTIN F."/>
            <person name="Sosa J E."/>
            <person name="Modenutti C."/>
        </authorList>
    </citation>
    <scope>NUCLEOTIDE SEQUENCE [LARGE SCALE GENOMIC DNA]</scope>
</reference>
<dbReference type="PANTHER" id="PTHR36743">
    <property type="entry name" value="OS04G0495300 PROTEIN"/>
    <property type="match status" value="1"/>
</dbReference>
<evidence type="ECO:0000313" key="2">
    <source>
        <dbReference type="Proteomes" id="UP001642360"/>
    </source>
</evidence>
<name>A0ABC8QWZ7_9AQUA</name>
<evidence type="ECO:0000313" key="1">
    <source>
        <dbReference type="EMBL" id="CAK9134848.1"/>
    </source>
</evidence>
<protein>
    <submittedName>
        <fullName evidence="1">Uncharacterized protein</fullName>
    </submittedName>
</protein>
<dbReference type="AlphaFoldDB" id="A0ABC8QWZ7"/>
<sequence>MGLSASKRVSTTLFKSPDFNSVCDSVYEDCLTLTQHALPGVKPYQLVSASERLHCSLTTLHFLLITKWVPQPPSRSQVDRAFKAITIRRSKNTPPVQVQEEEGEVVLGPVEFKEFARELFTNAVVSNAGKAVLKSVPIGVAGIAGVGALTKSGKEVVGTVIGVYALGVATSIYLSLSG</sequence>
<comment type="caution">
    <text evidence="1">The sequence shown here is derived from an EMBL/GenBank/DDBJ whole genome shotgun (WGS) entry which is preliminary data.</text>
</comment>